<dbReference type="InterPro" id="IPR000073">
    <property type="entry name" value="AB_hydrolase_1"/>
</dbReference>
<keyword evidence="5" id="KW-1185">Reference proteome</keyword>
<gene>
    <name evidence="4" type="ORF">chiPu_0017144</name>
</gene>
<reference evidence="4 5" key="1">
    <citation type="journal article" date="2018" name="Nat. Ecol. Evol.">
        <title>Shark genomes provide insights into elasmobranch evolution and the origin of vertebrates.</title>
        <authorList>
            <person name="Hara Y"/>
            <person name="Yamaguchi K"/>
            <person name="Onimaru K"/>
            <person name="Kadota M"/>
            <person name="Koyanagi M"/>
            <person name="Keeley SD"/>
            <person name="Tatsumi K"/>
            <person name="Tanaka K"/>
            <person name="Motone F"/>
            <person name="Kageyama Y"/>
            <person name="Nozu R"/>
            <person name="Adachi N"/>
            <person name="Nishimura O"/>
            <person name="Nakagawa R"/>
            <person name="Tanegashima C"/>
            <person name="Kiyatake I"/>
            <person name="Matsumoto R"/>
            <person name="Murakumo K"/>
            <person name="Nishida K"/>
            <person name="Terakita A"/>
            <person name="Kuratani S"/>
            <person name="Sato K"/>
            <person name="Hyodo S Kuraku.S."/>
        </authorList>
    </citation>
    <scope>NUCLEOTIDE SEQUENCE [LARGE SCALE GENOMIC DNA]</scope>
</reference>
<sequence length="270" mass="29903">LLDAKLPGALDSGCDLNPSLRLVKEMSFVSKCFSMAIVKGVYRELNFTVPWGHIAAKAWGHPSGRPVLCLHGWADNANTFDRLIPLLPGEFYYVALDFPGHGLSSHRSPGIPYYFTEYISDVRRIADALNWNKFTILGHSMGGNVGGLFCSVFPDLVDKLIVLDGYGFYPTAITATRERLQLAIDELIKLEKEQGSPRVYTPDGALKRLLEGNRSISEESGKILLQRGATEVSGGVVFNRDLRINLHNPVRITIEQCLEFQKNITAAVLL</sequence>
<dbReference type="Proteomes" id="UP000287033">
    <property type="component" value="Unassembled WGS sequence"/>
</dbReference>
<dbReference type="OrthoDB" id="190201at2759"/>
<proteinExistence type="inferred from homology"/>
<dbReference type="SUPFAM" id="SSF53474">
    <property type="entry name" value="alpha/beta-Hydrolases"/>
    <property type="match status" value="1"/>
</dbReference>
<comment type="similarity">
    <text evidence="1">Belongs to the AB hydrolase superfamily.</text>
</comment>
<evidence type="ECO:0000256" key="1">
    <source>
        <dbReference type="ARBA" id="ARBA00008645"/>
    </source>
</evidence>
<organism evidence="4 5">
    <name type="scientific">Chiloscyllium punctatum</name>
    <name type="common">Brownbanded bambooshark</name>
    <name type="synonym">Hemiscyllium punctatum</name>
    <dbReference type="NCBI Taxonomy" id="137246"/>
    <lineage>
        <taxon>Eukaryota</taxon>
        <taxon>Metazoa</taxon>
        <taxon>Chordata</taxon>
        <taxon>Craniata</taxon>
        <taxon>Vertebrata</taxon>
        <taxon>Chondrichthyes</taxon>
        <taxon>Elasmobranchii</taxon>
        <taxon>Galeomorphii</taxon>
        <taxon>Galeoidea</taxon>
        <taxon>Orectolobiformes</taxon>
        <taxon>Hemiscylliidae</taxon>
        <taxon>Chiloscyllium</taxon>
    </lineage>
</organism>
<dbReference type="OMA" id="SAQNMEK"/>
<evidence type="ECO:0000256" key="2">
    <source>
        <dbReference type="ARBA" id="ARBA00022801"/>
    </source>
</evidence>
<dbReference type="Gene3D" id="3.40.50.1820">
    <property type="entry name" value="alpha/beta hydrolase"/>
    <property type="match status" value="1"/>
</dbReference>
<keyword evidence="2" id="KW-0378">Hydrolase</keyword>
<dbReference type="EMBL" id="BEZZ01001220">
    <property type="protein sequence ID" value="GCC38629.1"/>
    <property type="molecule type" value="Genomic_DNA"/>
</dbReference>
<dbReference type="AlphaFoldDB" id="A0A401T7K7"/>
<evidence type="ECO:0000259" key="3">
    <source>
        <dbReference type="Pfam" id="PF00561"/>
    </source>
</evidence>
<dbReference type="PRINTS" id="PR00111">
    <property type="entry name" value="ABHYDROLASE"/>
</dbReference>
<feature type="non-terminal residue" evidence="4">
    <location>
        <position position="270"/>
    </location>
</feature>
<dbReference type="PANTHER" id="PTHR43798">
    <property type="entry name" value="MONOACYLGLYCEROL LIPASE"/>
    <property type="match status" value="1"/>
</dbReference>
<feature type="non-terminal residue" evidence="4">
    <location>
        <position position="1"/>
    </location>
</feature>
<dbReference type="InterPro" id="IPR050266">
    <property type="entry name" value="AB_hydrolase_sf"/>
</dbReference>
<name>A0A401T7K7_CHIPU</name>
<accession>A0A401T7K7</accession>
<feature type="domain" description="AB hydrolase-1" evidence="3">
    <location>
        <begin position="66"/>
        <end position="165"/>
    </location>
</feature>
<dbReference type="GO" id="GO:0016020">
    <property type="term" value="C:membrane"/>
    <property type="evidence" value="ECO:0007669"/>
    <property type="project" value="TreeGrafter"/>
</dbReference>
<dbReference type="InterPro" id="IPR029058">
    <property type="entry name" value="AB_hydrolase_fold"/>
</dbReference>
<dbReference type="GO" id="GO:0016787">
    <property type="term" value="F:hydrolase activity"/>
    <property type="evidence" value="ECO:0007669"/>
    <property type="project" value="UniProtKB-KW"/>
</dbReference>
<dbReference type="PANTHER" id="PTHR43798:SF14">
    <property type="entry name" value="SERINE HYDROLASE-LIKE PROTEIN DDB_G0286239"/>
    <property type="match status" value="1"/>
</dbReference>
<evidence type="ECO:0000313" key="5">
    <source>
        <dbReference type="Proteomes" id="UP000287033"/>
    </source>
</evidence>
<comment type="caution">
    <text evidence="4">The sequence shown here is derived from an EMBL/GenBank/DDBJ whole genome shotgun (WGS) entry which is preliminary data.</text>
</comment>
<evidence type="ECO:0000313" key="4">
    <source>
        <dbReference type="EMBL" id="GCC38629.1"/>
    </source>
</evidence>
<dbReference type="STRING" id="137246.A0A401T7K7"/>
<dbReference type="Pfam" id="PF00561">
    <property type="entry name" value="Abhydrolase_1"/>
    <property type="match status" value="1"/>
</dbReference>
<protein>
    <recommendedName>
        <fullName evidence="3">AB hydrolase-1 domain-containing protein</fullName>
    </recommendedName>
</protein>